<reference evidence="7 8" key="1">
    <citation type="submission" date="2019-07" db="EMBL/GenBank/DDBJ databases">
        <title>Finished genome of Venturia effusa.</title>
        <authorList>
            <person name="Young C.A."/>
            <person name="Cox M.P."/>
            <person name="Ganley A.R.D."/>
            <person name="David W.J."/>
        </authorList>
    </citation>
    <scope>NUCLEOTIDE SEQUENCE [LARGE SCALE GENOMIC DNA]</scope>
    <source>
        <strain evidence="8">albino</strain>
    </source>
</reference>
<evidence type="ECO:0000256" key="3">
    <source>
        <dbReference type="ARBA" id="ARBA00023134"/>
    </source>
</evidence>
<evidence type="ECO:0000259" key="5">
    <source>
        <dbReference type="PROSITE" id="PS51710"/>
    </source>
</evidence>
<dbReference type="Pfam" id="PF01018">
    <property type="entry name" value="GTP1_OBG"/>
    <property type="match status" value="2"/>
</dbReference>
<dbReference type="SUPFAM" id="SSF82051">
    <property type="entry name" value="Obg GTP-binding protein N-terminal domain"/>
    <property type="match status" value="1"/>
</dbReference>
<dbReference type="InterPro" id="IPR031167">
    <property type="entry name" value="G_OBG"/>
</dbReference>
<dbReference type="InterPro" id="IPR036726">
    <property type="entry name" value="GTP1_OBG_dom_sf"/>
</dbReference>
<evidence type="ECO:0000313" key="7">
    <source>
        <dbReference type="EMBL" id="QDS68246.1"/>
    </source>
</evidence>
<dbReference type="Gene3D" id="3.40.50.300">
    <property type="entry name" value="P-loop containing nucleotide triphosphate hydrolases"/>
    <property type="match status" value="1"/>
</dbReference>
<dbReference type="FunFam" id="2.70.210.12:FF:000001">
    <property type="entry name" value="GTPase Obg"/>
    <property type="match status" value="1"/>
</dbReference>
<name>A0A517KXZ3_9PEZI</name>
<evidence type="ECO:0000256" key="4">
    <source>
        <dbReference type="SAM" id="MobiDB-lite"/>
    </source>
</evidence>
<feature type="domain" description="Obg" evidence="6">
    <location>
        <begin position="84"/>
        <end position="323"/>
    </location>
</feature>
<keyword evidence="8" id="KW-1185">Reference proteome</keyword>
<evidence type="ECO:0000256" key="2">
    <source>
        <dbReference type="ARBA" id="ARBA00022741"/>
    </source>
</evidence>
<feature type="region of interest" description="Disordered" evidence="4">
    <location>
        <begin position="39"/>
        <end position="82"/>
    </location>
</feature>
<comment type="similarity">
    <text evidence="1">Belongs to the TRAFAC class OBG-HflX-like GTPase superfamily. OBG GTPase family.</text>
</comment>
<dbReference type="SUPFAM" id="SSF52540">
    <property type="entry name" value="P-loop containing nucleoside triphosphate hydrolases"/>
    <property type="match status" value="1"/>
</dbReference>
<evidence type="ECO:0000256" key="1">
    <source>
        <dbReference type="ARBA" id="ARBA00007699"/>
    </source>
</evidence>
<dbReference type="GO" id="GO:0005525">
    <property type="term" value="F:GTP binding"/>
    <property type="evidence" value="ECO:0007669"/>
    <property type="project" value="UniProtKB-KW"/>
</dbReference>
<dbReference type="InterPro" id="IPR006073">
    <property type="entry name" value="GTP-bd"/>
</dbReference>
<dbReference type="OrthoDB" id="347018at2759"/>
<dbReference type="PROSITE" id="PS51710">
    <property type="entry name" value="G_OBG"/>
    <property type="match status" value="1"/>
</dbReference>
<dbReference type="AlphaFoldDB" id="A0A517KXZ3"/>
<keyword evidence="2" id="KW-0547">Nucleotide-binding</keyword>
<dbReference type="PROSITE" id="PS51883">
    <property type="entry name" value="OBG"/>
    <property type="match status" value="1"/>
</dbReference>
<evidence type="ECO:0008006" key="9">
    <source>
        <dbReference type="Google" id="ProtNLM"/>
    </source>
</evidence>
<dbReference type="Proteomes" id="UP000316270">
    <property type="component" value="Chromosome 1"/>
</dbReference>
<dbReference type="PRINTS" id="PR00326">
    <property type="entry name" value="GTP1OBG"/>
</dbReference>
<dbReference type="STRING" id="50376.A0A517KXZ3"/>
<feature type="domain" description="OBG-type G" evidence="5">
    <location>
        <begin position="324"/>
        <end position="580"/>
    </location>
</feature>
<dbReference type="CDD" id="cd01898">
    <property type="entry name" value="Obg"/>
    <property type="match status" value="1"/>
</dbReference>
<dbReference type="PANTHER" id="PTHR11702">
    <property type="entry name" value="DEVELOPMENTALLY REGULATED GTP-BINDING PROTEIN-RELATED"/>
    <property type="match status" value="1"/>
</dbReference>
<dbReference type="InterPro" id="IPR027417">
    <property type="entry name" value="P-loop_NTPase"/>
</dbReference>
<evidence type="ECO:0000313" key="8">
    <source>
        <dbReference type="Proteomes" id="UP000316270"/>
    </source>
</evidence>
<evidence type="ECO:0000259" key="6">
    <source>
        <dbReference type="PROSITE" id="PS51883"/>
    </source>
</evidence>
<proteinExistence type="inferred from homology"/>
<dbReference type="Gene3D" id="2.70.210.12">
    <property type="entry name" value="GTP1/OBG domain"/>
    <property type="match status" value="1"/>
</dbReference>
<sequence length="581" mass="63462">MSHAAASLHKTASTLTPFLYPFTTAELLSATRFARRLNQSRQRSACLRRSSTATTTSSRRDPPPPLDGVRSQHLNPPPESYSLTPFTDNCTVTLHAGSGGHGCVSFLREKFIAHGPPNGGDGGSGGNIYIQAVRGETSLHRIARRREVKAGRGKNGQGSSIGGKRGEDVLLQVPVGTVVREIGRMDPLTIEEQDFWEEISNKRKKNVKGDEEDEDAMVNMTIPGMRRREKWLLFPSADPSVVLRHGLPELPKPRRSNLAAACPSSPIHLDLDTHMENPIILAAGAMGGLGNPHFLSKDFPRPKFATKGDAGMKLMLHMELKLLADVGLVGLPNAGKSTLLRSISNSRARVGNWAFTTLQPNIGTIVLDDYKGRSKLESLARKSNRTRFTVADIPGVIEDAHLDKGLGLSFLRHIERAAILAFVVDLSAGPAVPALKALWKEVGEYETIRAQELAEQTEERTSKAYQPFNSRPQESELVDPFGDQNTDPMLIEAPRRLPPLVLPPVSAKPWFVVATKADLPGTQENFAELVAYIDALAKGTEKHPSGKKNGWRRDVRCVPISAIKGHGVDQIPDLVLDLLDN</sequence>
<dbReference type="InterPro" id="IPR006169">
    <property type="entry name" value="GTP1_OBG_dom"/>
</dbReference>
<dbReference type="GO" id="GO:0003924">
    <property type="term" value="F:GTPase activity"/>
    <property type="evidence" value="ECO:0007669"/>
    <property type="project" value="InterPro"/>
</dbReference>
<dbReference type="InterPro" id="IPR045086">
    <property type="entry name" value="OBG_GTPase"/>
</dbReference>
<accession>A0A517KXZ3</accession>
<dbReference type="GO" id="GO:0042254">
    <property type="term" value="P:ribosome biogenesis"/>
    <property type="evidence" value="ECO:0007669"/>
    <property type="project" value="UniProtKB-UniRule"/>
</dbReference>
<organism evidence="7 8">
    <name type="scientific">Venturia effusa</name>
    <dbReference type="NCBI Taxonomy" id="50376"/>
    <lineage>
        <taxon>Eukaryota</taxon>
        <taxon>Fungi</taxon>
        <taxon>Dikarya</taxon>
        <taxon>Ascomycota</taxon>
        <taxon>Pezizomycotina</taxon>
        <taxon>Dothideomycetes</taxon>
        <taxon>Pleosporomycetidae</taxon>
        <taxon>Venturiales</taxon>
        <taxon>Venturiaceae</taxon>
        <taxon>Venturia</taxon>
    </lineage>
</organism>
<keyword evidence="3" id="KW-0342">GTP-binding</keyword>
<dbReference type="EMBL" id="CP042185">
    <property type="protein sequence ID" value="QDS68246.1"/>
    <property type="molecule type" value="Genomic_DNA"/>
</dbReference>
<dbReference type="PANTHER" id="PTHR11702:SF31">
    <property type="entry name" value="MITOCHONDRIAL RIBOSOME-ASSOCIATED GTPASE 2"/>
    <property type="match status" value="1"/>
</dbReference>
<feature type="compositionally biased region" description="Low complexity" evidence="4">
    <location>
        <begin position="48"/>
        <end position="57"/>
    </location>
</feature>
<dbReference type="GO" id="GO:0005739">
    <property type="term" value="C:mitochondrion"/>
    <property type="evidence" value="ECO:0007669"/>
    <property type="project" value="TreeGrafter"/>
</dbReference>
<protein>
    <recommendedName>
        <fullName evidence="9">GTPase of the mitochondrial inner membrane that associates with the large ribosomal subunit</fullName>
    </recommendedName>
</protein>
<gene>
    <name evidence="7" type="ORF">FKW77_010610</name>
</gene>
<dbReference type="Pfam" id="PF01926">
    <property type="entry name" value="MMR_HSR1"/>
    <property type="match status" value="1"/>
</dbReference>